<keyword evidence="20" id="KW-1185">Reference proteome</keyword>
<keyword evidence="9" id="KW-0130">Cell adhesion</keyword>
<dbReference type="GO" id="GO:0006508">
    <property type="term" value="P:proteolysis"/>
    <property type="evidence" value="ECO:0007669"/>
    <property type="project" value="UniProtKB-KW"/>
</dbReference>
<dbReference type="EMBL" id="MKGL01001023">
    <property type="protein sequence ID" value="RNE94892.1"/>
    <property type="molecule type" value="Genomic_DNA"/>
</dbReference>
<evidence type="ECO:0000256" key="8">
    <source>
        <dbReference type="ARBA" id="ARBA00022833"/>
    </source>
</evidence>
<evidence type="ECO:0000256" key="12">
    <source>
        <dbReference type="ARBA" id="ARBA00023145"/>
    </source>
</evidence>
<evidence type="ECO:0000256" key="16">
    <source>
        <dbReference type="PIRSR" id="PIRSR601577-2"/>
    </source>
</evidence>
<evidence type="ECO:0000256" key="7">
    <source>
        <dbReference type="ARBA" id="ARBA00022801"/>
    </source>
</evidence>
<proteinExistence type="inferred from homology"/>
<feature type="active site" evidence="15">
    <location>
        <position position="247"/>
    </location>
</feature>
<evidence type="ECO:0000256" key="15">
    <source>
        <dbReference type="PIRSR" id="PIRSR601577-1"/>
    </source>
</evidence>
<evidence type="ECO:0000313" key="19">
    <source>
        <dbReference type="EMBL" id="RNE94892.1"/>
    </source>
</evidence>
<comment type="similarity">
    <text evidence="3 17">Belongs to the peptidase M8 family.</text>
</comment>
<dbReference type="OMA" id="XSAVLAT"/>
<keyword evidence="13" id="KW-1015">Disulfide bond</keyword>
<comment type="subcellular location">
    <subcellularLocation>
        <location evidence="2">Membrane</location>
    </subcellularLocation>
</comment>
<dbReference type="RefSeq" id="XP_029233028.1">
    <property type="nucleotide sequence ID" value="XM_029387130.1"/>
</dbReference>
<reference evidence="19 20" key="1">
    <citation type="journal article" date="2018" name="BMC Genomics">
        <title>Genomic comparison of Trypanosoma conorhini and Trypanosoma rangeli to Trypanosoma cruzi strains of high and low virulence.</title>
        <authorList>
            <person name="Bradwell K.R."/>
            <person name="Koparde V.N."/>
            <person name="Matveyev A.V."/>
            <person name="Serrano M.G."/>
            <person name="Alves J.M."/>
            <person name="Parikh H."/>
            <person name="Huang B."/>
            <person name="Lee V."/>
            <person name="Espinosa-Alvarez O."/>
            <person name="Ortiz P.A."/>
            <person name="Costa-Martins A.G."/>
            <person name="Teixeira M.M."/>
            <person name="Buck G.A."/>
        </authorList>
    </citation>
    <scope>NUCLEOTIDE SEQUENCE [LARGE SCALE GENOMIC DNA]</scope>
    <source>
        <strain evidence="19 20">AM80</strain>
    </source>
</reference>
<comment type="catalytic activity">
    <reaction evidence="1">
        <text>Preference for hydrophobic residues at P1 and P1' and basic residues at P2' and P3'. A model nonapeptide is cleaved at -Ala-Tyr-|-Leu-Lys-Lys-.</text>
        <dbReference type="EC" id="3.4.24.36"/>
    </reaction>
</comment>
<dbReference type="VEuPathDB" id="TriTrypDB:TRSC58_07148"/>
<evidence type="ECO:0000256" key="14">
    <source>
        <dbReference type="ARBA" id="ARBA00023180"/>
    </source>
</evidence>
<protein>
    <recommendedName>
        <fullName evidence="17">Leishmanolysin-like peptidase</fullName>
        <ecNumber evidence="17">3.4.24.-</ecNumber>
    </recommendedName>
</protein>
<keyword evidence="7 17" id="KW-0378">Hydrolase</keyword>
<evidence type="ECO:0000256" key="18">
    <source>
        <dbReference type="SAM" id="SignalP"/>
    </source>
</evidence>
<dbReference type="Proteomes" id="UP000283634">
    <property type="component" value="Unassembled WGS sequence"/>
</dbReference>
<evidence type="ECO:0000256" key="17">
    <source>
        <dbReference type="RuleBase" id="RU366077"/>
    </source>
</evidence>
<feature type="chain" id="PRO_5019152076" description="Leishmanolysin-like peptidase" evidence="18">
    <location>
        <begin position="43"/>
        <end position="404"/>
    </location>
</feature>
<dbReference type="PANTHER" id="PTHR10942">
    <property type="entry name" value="LEISHMANOLYSIN-LIKE PEPTIDASE"/>
    <property type="match status" value="1"/>
</dbReference>
<feature type="binding site" evidence="16">
    <location>
        <position position="315"/>
    </location>
    <ligand>
        <name>Zn(2+)</name>
        <dbReference type="ChEBI" id="CHEBI:29105"/>
        <note>catalytic</note>
    </ligand>
</feature>
<keyword evidence="5 16" id="KW-0479">Metal-binding</keyword>
<feature type="binding site" evidence="16">
    <location>
        <position position="246"/>
    </location>
    <ligand>
        <name>Zn(2+)</name>
        <dbReference type="ChEBI" id="CHEBI:29105"/>
        <note>catalytic</note>
    </ligand>
</feature>
<feature type="signal peptide" evidence="18">
    <location>
        <begin position="1"/>
        <end position="42"/>
    </location>
</feature>
<name>A0A422MNW0_TRYRA</name>
<keyword evidence="14" id="KW-0325">Glycoprotein</keyword>
<keyword evidence="11" id="KW-0472">Membrane</keyword>
<evidence type="ECO:0000256" key="4">
    <source>
        <dbReference type="ARBA" id="ARBA00022670"/>
    </source>
</evidence>
<keyword evidence="10 16" id="KW-0482">Metalloprotease</keyword>
<organism evidence="19 20">
    <name type="scientific">Trypanosoma rangeli</name>
    <dbReference type="NCBI Taxonomy" id="5698"/>
    <lineage>
        <taxon>Eukaryota</taxon>
        <taxon>Discoba</taxon>
        <taxon>Euglenozoa</taxon>
        <taxon>Kinetoplastea</taxon>
        <taxon>Metakinetoplastina</taxon>
        <taxon>Trypanosomatida</taxon>
        <taxon>Trypanosomatidae</taxon>
        <taxon>Trypanosoma</taxon>
        <taxon>Herpetosoma</taxon>
    </lineage>
</organism>
<evidence type="ECO:0000256" key="2">
    <source>
        <dbReference type="ARBA" id="ARBA00004370"/>
    </source>
</evidence>
<dbReference type="GO" id="GO:0016020">
    <property type="term" value="C:membrane"/>
    <property type="evidence" value="ECO:0007669"/>
    <property type="project" value="UniProtKB-SubCell"/>
</dbReference>
<feature type="binding site" evidence="16">
    <location>
        <position position="250"/>
    </location>
    <ligand>
        <name>Zn(2+)</name>
        <dbReference type="ChEBI" id="CHEBI:29105"/>
        <note>catalytic</note>
    </ligand>
</feature>
<dbReference type="GO" id="GO:0046872">
    <property type="term" value="F:metal ion binding"/>
    <property type="evidence" value="ECO:0007669"/>
    <property type="project" value="UniProtKB-KW"/>
</dbReference>
<dbReference type="GeneID" id="40334449"/>
<dbReference type="PANTHER" id="PTHR10942:SF0">
    <property type="entry name" value="LEISHMANOLYSIN-LIKE PEPTIDASE"/>
    <property type="match status" value="1"/>
</dbReference>
<evidence type="ECO:0000313" key="20">
    <source>
        <dbReference type="Proteomes" id="UP000283634"/>
    </source>
</evidence>
<dbReference type="InterPro" id="IPR001577">
    <property type="entry name" value="Peptidase_M8"/>
</dbReference>
<dbReference type="Gene3D" id="3.90.132.10">
    <property type="entry name" value="Leishmanolysin , domain 2"/>
    <property type="match status" value="1"/>
</dbReference>
<evidence type="ECO:0000256" key="6">
    <source>
        <dbReference type="ARBA" id="ARBA00022729"/>
    </source>
</evidence>
<evidence type="ECO:0000256" key="10">
    <source>
        <dbReference type="ARBA" id="ARBA00023049"/>
    </source>
</evidence>
<dbReference type="PRINTS" id="PR00782">
    <property type="entry name" value="LSHMANOLYSIN"/>
</dbReference>
<gene>
    <name evidence="19" type="ORF">TraAM80_10516</name>
</gene>
<keyword evidence="6 18" id="KW-0732">Signal</keyword>
<dbReference type="AlphaFoldDB" id="A0A422MNW0"/>
<dbReference type="SUPFAM" id="SSF55486">
    <property type="entry name" value="Metalloproteases ('zincins'), catalytic domain"/>
    <property type="match status" value="1"/>
</dbReference>
<dbReference type="FunFam" id="3.90.132.10:FF:000001">
    <property type="entry name" value="leishmanolysin-like peptidase isoform X2"/>
    <property type="match status" value="1"/>
</dbReference>
<evidence type="ECO:0000256" key="1">
    <source>
        <dbReference type="ARBA" id="ARBA00001249"/>
    </source>
</evidence>
<sequence>MFKRKQHGQFVQAMCQPRCSTPFVSLAVLLLLLMCFAAGCVADAPAQKHRCGFDEMMRRGPPATAVVRDVPRRGQGEMQAYTVAAQGVGSEWAPIRIKVSAKDMDDQWKHCLPGKHWRLVDGDWKECTEDIMLTEAKKNIVLKQLLPAAIKMHTERLSVRPVRGPIPIPDSGLGLCTGLTIPSWHHTVGVSGADLILYVNTAVTDGTVAWASRCVVLKDGRPYAGVVNFNPQYIKATHADVGTAVHEIGHALGFSYDRFKKLNMVSEVPNVRGKEKVWVVSSPKVKELARKYHNCPTLEGMELEDGSSLGASLSHWEELSARDELMSPGSRIAYYSAFTLAAFEDMGVYKANYDMAEQLRWGNNSGCGLLENKCFTNGHTDYPELFCKQPSNKHRLLCTYDRLS</sequence>
<keyword evidence="12" id="KW-0865">Zymogen</keyword>
<feature type="non-terminal residue" evidence="19">
    <location>
        <position position="404"/>
    </location>
</feature>
<evidence type="ECO:0000256" key="9">
    <source>
        <dbReference type="ARBA" id="ARBA00022889"/>
    </source>
</evidence>
<keyword evidence="8 16" id="KW-0862">Zinc</keyword>
<dbReference type="EC" id="3.4.24.-" evidence="17"/>
<dbReference type="GO" id="GO:0004222">
    <property type="term" value="F:metalloendopeptidase activity"/>
    <property type="evidence" value="ECO:0007669"/>
    <property type="project" value="UniProtKB-UniRule"/>
</dbReference>
<dbReference type="Gene3D" id="3.10.170.20">
    <property type="match status" value="1"/>
</dbReference>
<comment type="cofactor">
    <cofactor evidence="16 17">
        <name>Zn(2+)</name>
        <dbReference type="ChEBI" id="CHEBI:29105"/>
    </cofactor>
    <text evidence="16 17">Binds 1 zinc ion per subunit.</text>
</comment>
<evidence type="ECO:0000256" key="3">
    <source>
        <dbReference type="ARBA" id="ARBA00005860"/>
    </source>
</evidence>
<comment type="caution">
    <text evidence="19">The sequence shown here is derived from an EMBL/GenBank/DDBJ whole genome shotgun (WGS) entry which is preliminary data.</text>
</comment>
<accession>A0A422MNW0</accession>
<evidence type="ECO:0000256" key="13">
    <source>
        <dbReference type="ARBA" id="ARBA00023157"/>
    </source>
</evidence>
<dbReference type="Pfam" id="PF01457">
    <property type="entry name" value="Peptidase_M8"/>
    <property type="match status" value="1"/>
</dbReference>
<evidence type="ECO:0000256" key="5">
    <source>
        <dbReference type="ARBA" id="ARBA00022723"/>
    </source>
</evidence>
<dbReference type="GO" id="GO:0007155">
    <property type="term" value="P:cell adhesion"/>
    <property type="evidence" value="ECO:0007669"/>
    <property type="project" value="UniProtKB-KW"/>
</dbReference>
<dbReference type="OrthoDB" id="248011at2759"/>
<dbReference type="GO" id="GO:0005737">
    <property type="term" value="C:cytoplasm"/>
    <property type="evidence" value="ECO:0007669"/>
    <property type="project" value="TreeGrafter"/>
</dbReference>
<evidence type="ECO:0000256" key="11">
    <source>
        <dbReference type="ARBA" id="ARBA00023136"/>
    </source>
</evidence>
<keyword evidence="4 17" id="KW-0645">Protease</keyword>